<accession>A0A084QGI5</accession>
<reference evidence="1 2" key="1">
    <citation type="journal article" date="2014" name="BMC Genomics">
        <title>Comparative genome sequencing reveals chemotype-specific gene clusters in the toxigenic black mold Stachybotrys.</title>
        <authorList>
            <person name="Semeiks J."/>
            <person name="Borek D."/>
            <person name="Otwinowski Z."/>
            <person name="Grishin N.V."/>
        </authorList>
    </citation>
    <scope>NUCLEOTIDE SEQUENCE [LARGE SCALE GENOMIC DNA]</scope>
    <source>
        <strain evidence="1 2">IBT 40285</strain>
    </source>
</reference>
<sequence>MVPPRPGLLDEGWCCLDEPLDNPFRLLPEQRRRWIYVDSGTAEERLVASWTPFFVRGIPPNRVAEEADT</sequence>
<dbReference type="Proteomes" id="UP000028524">
    <property type="component" value="Unassembled WGS sequence"/>
</dbReference>
<gene>
    <name evidence="1" type="ORF">S40285_10511</name>
</gene>
<dbReference type="EMBL" id="KL660760">
    <property type="protein sequence ID" value="KFA63070.1"/>
    <property type="molecule type" value="Genomic_DNA"/>
</dbReference>
<dbReference type="InParanoid" id="A0A084QGI5"/>
<organism evidence="1 2">
    <name type="scientific">Stachybotrys chlorohalonatus (strain IBT 40285)</name>
    <dbReference type="NCBI Taxonomy" id="1283841"/>
    <lineage>
        <taxon>Eukaryota</taxon>
        <taxon>Fungi</taxon>
        <taxon>Dikarya</taxon>
        <taxon>Ascomycota</taxon>
        <taxon>Pezizomycotina</taxon>
        <taxon>Sordariomycetes</taxon>
        <taxon>Hypocreomycetidae</taxon>
        <taxon>Hypocreales</taxon>
        <taxon>Stachybotryaceae</taxon>
        <taxon>Stachybotrys</taxon>
    </lineage>
</organism>
<dbReference type="HOGENOM" id="CLU_2777584_0_0_1"/>
<evidence type="ECO:0000313" key="1">
    <source>
        <dbReference type="EMBL" id="KFA63070.1"/>
    </source>
</evidence>
<proteinExistence type="predicted"/>
<protein>
    <submittedName>
        <fullName evidence="1">Uncharacterized protein</fullName>
    </submittedName>
</protein>
<name>A0A084QGI5_STAC4</name>
<keyword evidence="2" id="KW-1185">Reference proteome</keyword>
<dbReference type="AlphaFoldDB" id="A0A084QGI5"/>
<evidence type="ECO:0000313" key="2">
    <source>
        <dbReference type="Proteomes" id="UP000028524"/>
    </source>
</evidence>